<keyword evidence="3" id="KW-1185">Reference proteome</keyword>
<dbReference type="EMBL" id="VSRR010085609">
    <property type="protein sequence ID" value="MPC90813.1"/>
    <property type="molecule type" value="Genomic_DNA"/>
</dbReference>
<proteinExistence type="predicted"/>
<dbReference type="Proteomes" id="UP000324222">
    <property type="component" value="Unassembled WGS sequence"/>
</dbReference>
<accession>A0A5B7J8K5</accession>
<evidence type="ECO:0000256" key="1">
    <source>
        <dbReference type="SAM" id="MobiDB-lite"/>
    </source>
</evidence>
<feature type="region of interest" description="Disordered" evidence="1">
    <location>
        <begin position="1"/>
        <end position="51"/>
    </location>
</feature>
<evidence type="ECO:0000313" key="2">
    <source>
        <dbReference type="EMBL" id="MPC90813.1"/>
    </source>
</evidence>
<reference evidence="2 3" key="1">
    <citation type="submission" date="2019-05" db="EMBL/GenBank/DDBJ databases">
        <title>Another draft genome of Portunus trituberculatus and its Hox gene families provides insights of decapod evolution.</title>
        <authorList>
            <person name="Jeong J.-H."/>
            <person name="Song I."/>
            <person name="Kim S."/>
            <person name="Choi T."/>
            <person name="Kim D."/>
            <person name="Ryu S."/>
            <person name="Kim W."/>
        </authorList>
    </citation>
    <scope>NUCLEOTIDE SEQUENCE [LARGE SCALE GENOMIC DNA]</scope>
    <source>
        <tissue evidence="2">Muscle</tissue>
    </source>
</reference>
<comment type="caution">
    <text evidence="2">The sequence shown here is derived from an EMBL/GenBank/DDBJ whole genome shotgun (WGS) entry which is preliminary data.</text>
</comment>
<sequence length="117" mass="12417">MTVDSGSARPPARTPRSSAAPRHRQEPQHTRHKAGAGQGRCRPGVAPHTNTVATPVSLAGALPHVHTIAAWGVPDDKTGTTQQGTARHCTTCHSTTHHRTTHRKHTTNCSLPSTTTC</sequence>
<dbReference type="AlphaFoldDB" id="A0A5B7J8K5"/>
<protein>
    <submittedName>
        <fullName evidence="2">Uncharacterized protein</fullName>
    </submittedName>
</protein>
<evidence type="ECO:0000313" key="3">
    <source>
        <dbReference type="Proteomes" id="UP000324222"/>
    </source>
</evidence>
<feature type="compositionally biased region" description="Low complexity" evidence="1">
    <location>
        <begin position="1"/>
        <end position="20"/>
    </location>
</feature>
<feature type="region of interest" description="Disordered" evidence="1">
    <location>
        <begin position="98"/>
        <end position="117"/>
    </location>
</feature>
<name>A0A5B7J8K5_PORTR</name>
<gene>
    <name evidence="2" type="ORF">E2C01_085815</name>
</gene>
<organism evidence="2 3">
    <name type="scientific">Portunus trituberculatus</name>
    <name type="common">Swimming crab</name>
    <name type="synonym">Neptunus trituberculatus</name>
    <dbReference type="NCBI Taxonomy" id="210409"/>
    <lineage>
        <taxon>Eukaryota</taxon>
        <taxon>Metazoa</taxon>
        <taxon>Ecdysozoa</taxon>
        <taxon>Arthropoda</taxon>
        <taxon>Crustacea</taxon>
        <taxon>Multicrustacea</taxon>
        <taxon>Malacostraca</taxon>
        <taxon>Eumalacostraca</taxon>
        <taxon>Eucarida</taxon>
        <taxon>Decapoda</taxon>
        <taxon>Pleocyemata</taxon>
        <taxon>Brachyura</taxon>
        <taxon>Eubrachyura</taxon>
        <taxon>Portunoidea</taxon>
        <taxon>Portunidae</taxon>
        <taxon>Portuninae</taxon>
        <taxon>Portunus</taxon>
    </lineage>
</organism>